<protein>
    <submittedName>
        <fullName evidence="2">Uncharacterized protein</fullName>
    </submittedName>
</protein>
<feature type="transmembrane region" description="Helical" evidence="1">
    <location>
        <begin position="92"/>
        <end position="110"/>
    </location>
</feature>
<proteinExistence type="predicted"/>
<dbReference type="AlphaFoldDB" id="A0A8S1ZF15"/>
<sequence>MAEKVSLKHEIDYNPKPEDAGRIKVYVTILVSEYPIRDCRPVLAFSLPAKEFRASYTRYKWEQLNCLEDDERLDVSQVNLARTELSRLVTHVMFYLVNYLDCALSIYITFKPMRPPPAMIVEEYLPLEETMISEDEEDMRLPVDESVMHIQEPNWNIFHV</sequence>
<name>A0A8S1ZF15_ARAAE</name>
<dbReference type="EMBL" id="LR999451">
    <property type="protein sequence ID" value="CAE5958209.1"/>
    <property type="molecule type" value="Genomic_DNA"/>
</dbReference>
<keyword evidence="1" id="KW-0812">Transmembrane</keyword>
<evidence type="ECO:0000256" key="1">
    <source>
        <dbReference type="SAM" id="Phobius"/>
    </source>
</evidence>
<evidence type="ECO:0000313" key="3">
    <source>
        <dbReference type="Proteomes" id="UP000682877"/>
    </source>
</evidence>
<gene>
    <name evidence="2" type="ORF">AARE701A_LOCUS1831</name>
</gene>
<reference evidence="2" key="1">
    <citation type="submission" date="2021-01" db="EMBL/GenBank/DDBJ databases">
        <authorList>
            <person name="Bezrukov I."/>
        </authorList>
    </citation>
    <scope>NUCLEOTIDE SEQUENCE</scope>
</reference>
<keyword evidence="1" id="KW-0472">Membrane</keyword>
<organism evidence="2 3">
    <name type="scientific">Arabidopsis arenosa</name>
    <name type="common">Sand rock-cress</name>
    <name type="synonym">Cardaminopsis arenosa</name>
    <dbReference type="NCBI Taxonomy" id="38785"/>
    <lineage>
        <taxon>Eukaryota</taxon>
        <taxon>Viridiplantae</taxon>
        <taxon>Streptophyta</taxon>
        <taxon>Embryophyta</taxon>
        <taxon>Tracheophyta</taxon>
        <taxon>Spermatophyta</taxon>
        <taxon>Magnoliopsida</taxon>
        <taxon>eudicotyledons</taxon>
        <taxon>Gunneridae</taxon>
        <taxon>Pentapetalae</taxon>
        <taxon>rosids</taxon>
        <taxon>malvids</taxon>
        <taxon>Brassicales</taxon>
        <taxon>Brassicaceae</taxon>
        <taxon>Camelineae</taxon>
        <taxon>Arabidopsis</taxon>
    </lineage>
</organism>
<dbReference type="Proteomes" id="UP000682877">
    <property type="component" value="Chromosome 1"/>
</dbReference>
<keyword evidence="3" id="KW-1185">Reference proteome</keyword>
<accession>A0A8S1ZF15</accession>
<keyword evidence="1" id="KW-1133">Transmembrane helix</keyword>
<evidence type="ECO:0000313" key="2">
    <source>
        <dbReference type="EMBL" id="CAE5958209.1"/>
    </source>
</evidence>